<dbReference type="Pfam" id="PF03364">
    <property type="entry name" value="Polyketide_cyc"/>
    <property type="match status" value="1"/>
</dbReference>
<organism evidence="2 3">
    <name type="scientific">Actinomadura rugatobispora</name>
    <dbReference type="NCBI Taxonomy" id="1994"/>
    <lineage>
        <taxon>Bacteria</taxon>
        <taxon>Bacillati</taxon>
        <taxon>Actinomycetota</taxon>
        <taxon>Actinomycetes</taxon>
        <taxon>Streptosporangiales</taxon>
        <taxon>Thermomonosporaceae</taxon>
        <taxon>Actinomadura</taxon>
    </lineage>
</organism>
<dbReference type="RefSeq" id="WP_378279553.1">
    <property type="nucleotide sequence ID" value="NZ_JBHSON010000002.1"/>
</dbReference>
<reference evidence="3" key="1">
    <citation type="journal article" date="2019" name="Int. J. Syst. Evol. Microbiol.">
        <title>The Global Catalogue of Microorganisms (GCM) 10K type strain sequencing project: providing services to taxonomists for standard genome sequencing and annotation.</title>
        <authorList>
            <consortium name="The Broad Institute Genomics Platform"/>
            <consortium name="The Broad Institute Genome Sequencing Center for Infectious Disease"/>
            <person name="Wu L."/>
            <person name="Ma J."/>
        </authorList>
    </citation>
    <scope>NUCLEOTIDE SEQUENCE [LARGE SCALE GENOMIC DNA]</scope>
    <source>
        <strain evidence="3">KCTC 42087</strain>
    </source>
</reference>
<evidence type="ECO:0000313" key="2">
    <source>
        <dbReference type="EMBL" id="MFC5744414.1"/>
    </source>
</evidence>
<dbReference type="Proteomes" id="UP001596074">
    <property type="component" value="Unassembled WGS sequence"/>
</dbReference>
<protein>
    <submittedName>
        <fullName evidence="2">Aromatase/cyclase</fullName>
    </submittedName>
</protein>
<evidence type="ECO:0000313" key="3">
    <source>
        <dbReference type="Proteomes" id="UP001596074"/>
    </source>
</evidence>
<proteinExistence type="predicted"/>
<dbReference type="SUPFAM" id="SSF55961">
    <property type="entry name" value="Bet v1-like"/>
    <property type="match status" value="2"/>
</dbReference>
<dbReference type="CDD" id="cd08861">
    <property type="entry name" value="OtcD1_ARO-CYC_like"/>
    <property type="match status" value="2"/>
</dbReference>
<accession>A0ABW0ZRC7</accession>
<sequence length="322" mass="35248">MSDQIGVREVEHQTVVNAPAETVYRLVADVERWPRIFPPSVHAEYVEKGAARGSGDEVIRLWAVANGEPKTWTSRRRLDADALRVDFRQEVPARPVAAMGGAWLVERLSDRESRVRLLHDYRAVDDDPGSLQLIDTAVDRNSGSELAAIKDAAEAGTGAAGTFLTFEDTVTVDGPGRLVYDFLNEADQWTERLPHVAGIVLTEDSPGLQTLEMDTRAEDGSVHTTKSVRVCFPHDRIVYKQLRVPPLLTLHTGVWTVEEEPGRPTVVRSLHTVRVNEANIEAVLGAGADLDKAKSMVRSSIGGNSVATLNRAKRFAESGGRG</sequence>
<feature type="domain" description="Coenzyme Q-binding protein COQ10 START" evidence="1">
    <location>
        <begin position="16"/>
        <end position="122"/>
    </location>
</feature>
<dbReference type="EMBL" id="JBHSON010000002">
    <property type="protein sequence ID" value="MFC5744414.1"/>
    <property type="molecule type" value="Genomic_DNA"/>
</dbReference>
<dbReference type="Gene3D" id="3.30.530.20">
    <property type="match status" value="2"/>
</dbReference>
<keyword evidence="3" id="KW-1185">Reference proteome</keyword>
<comment type="caution">
    <text evidence="2">The sequence shown here is derived from an EMBL/GenBank/DDBJ whole genome shotgun (WGS) entry which is preliminary data.</text>
</comment>
<gene>
    <name evidence="2" type="ORF">ACFPZN_02170</name>
</gene>
<dbReference type="InterPro" id="IPR005031">
    <property type="entry name" value="COQ10_START"/>
</dbReference>
<dbReference type="InterPro" id="IPR023393">
    <property type="entry name" value="START-like_dom_sf"/>
</dbReference>
<name>A0ABW0ZRC7_9ACTN</name>
<evidence type="ECO:0000259" key="1">
    <source>
        <dbReference type="Pfam" id="PF03364"/>
    </source>
</evidence>